<feature type="domain" description="FecR protein" evidence="2">
    <location>
        <begin position="94"/>
        <end position="195"/>
    </location>
</feature>
<feature type="compositionally biased region" description="Basic and acidic residues" evidence="1">
    <location>
        <begin position="342"/>
        <end position="354"/>
    </location>
</feature>
<dbReference type="PANTHER" id="PTHR38731">
    <property type="entry name" value="LIPL45-RELATED LIPOPROTEIN-RELATED"/>
    <property type="match status" value="1"/>
</dbReference>
<accession>A0A7C4AGV3</accession>
<reference evidence="3" key="1">
    <citation type="journal article" date="2020" name="mSystems">
        <title>Genome- and Community-Level Interaction Insights into Carbon Utilization and Element Cycling Functions of Hydrothermarchaeota in Hydrothermal Sediment.</title>
        <authorList>
            <person name="Zhou Z."/>
            <person name="Liu Y."/>
            <person name="Xu W."/>
            <person name="Pan J."/>
            <person name="Luo Z.H."/>
            <person name="Li M."/>
        </authorList>
    </citation>
    <scope>NUCLEOTIDE SEQUENCE [LARGE SCALE GENOMIC DNA]</scope>
    <source>
        <strain evidence="3">SpSt-413</strain>
    </source>
</reference>
<evidence type="ECO:0000256" key="1">
    <source>
        <dbReference type="SAM" id="MobiDB-lite"/>
    </source>
</evidence>
<dbReference type="Gene3D" id="2.60.120.1440">
    <property type="match status" value="1"/>
</dbReference>
<sequence length="396" mass="40902">MPGNDSKPASARMGRRLRAHEQMMGKPIRFAFTRALIALSVLTLAALSPAQAQETPRTSTPAAVVDELEGAVTAERPGGGPRQLAQDAELANSDTVSTGPGASCQLRLADGTLLSMGESSSVTIMDAAYDPGRPDAASAVCRLGRGVYRCLTGEAAAQSPDRFRLETPLAVIGVRGTELGVVVGQDRLQTGVFSGGPGFVTAPEGGPALRILSGQSVDREAGRPFGRAVRISGQLRSLMGAVPMRLHRDAPFAPPGRIKGKALPPALARLKAAGQGGKDASKSAREAGRRDRGEAGRADKAKAKGKTDLSRPDGKGKQDGKAAAASRTEKQGGKGGSGFQKQDGKVKQPRDLIRDIFGAGGSGVKHDSKGAQRGGMRQEFHPGPGKDKGGRGGGRQ</sequence>
<feature type="compositionally biased region" description="Basic and acidic residues" evidence="1">
    <location>
        <begin position="279"/>
        <end position="320"/>
    </location>
</feature>
<dbReference type="InterPro" id="IPR006860">
    <property type="entry name" value="FecR"/>
</dbReference>
<dbReference type="EMBL" id="DSRP01000393">
    <property type="protein sequence ID" value="HGG92422.1"/>
    <property type="molecule type" value="Genomic_DNA"/>
</dbReference>
<comment type="caution">
    <text evidence="3">The sequence shown here is derived from an EMBL/GenBank/DDBJ whole genome shotgun (WGS) entry which is preliminary data.</text>
</comment>
<proteinExistence type="predicted"/>
<dbReference type="AlphaFoldDB" id="A0A7C4AGV3"/>
<dbReference type="Pfam" id="PF04773">
    <property type="entry name" value="FecR"/>
    <property type="match status" value="1"/>
</dbReference>
<evidence type="ECO:0000313" key="3">
    <source>
        <dbReference type="EMBL" id="HGG92422.1"/>
    </source>
</evidence>
<protein>
    <recommendedName>
        <fullName evidence="2">FecR protein domain-containing protein</fullName>
    </recommendedName>
</protein>
<name>A0A7C4AGV3_9BACT</name>
<organism evidence="3">
    <name type="scientific">Fundidesulfovibrio putealis</name>
    <dbReference type="NCBI Taxonomy" id="270496"/>
    <lineage>
        <taxon>Bacteria</taxon>
        <taxon>Pseudomonadati</taxon>
        <taxon>Thermodesulfobacteriota</taxon>
        <taxon>Desulfovibrionia</taxon>
        <taxon>Desulfovibrionales</taxon>
        <taxon>Desulfovibrionaceae</taxon>
        <taxon>Fundidesulfovibrio</taxon>
    </lineage>
</organism>
<feature type="compositionally biased region" description="Basic and acidic residues" evidence="1">
    <location>
        <begin position="364"/>
        <end position="390"/>
    </location>
</feature>
<feature type="region of interest" description="Disordered" evidence="1">
    <location>
        <begin position="271"/>
        <end position="396"/>
    </location>
</feature>
<gene>
    <name evidence="3" type="ORF">ENR59_05660</name>
</gene>
<evidence type="ECO:0000259" key="2">
    <source>
        <dbReference type="Pfam" id="PF04773"/>
    </source>
</evidence>